<dbReference type="CDD" id="cd07305">
    <property type="entry name" value="Porin3_Tom40"/>
    <property type="match status" value="1"/>
</dbReference>
<evidence type="ECO:0000256" key="8">
    <source>
        <dbReference type="ARBA" id="ARBA00023065"/>
    </source>
</evidence>
<proteinExistence type="inferred from homology"/>
<dbReference type="InterPro" id="IPR027246">
    <property type="entry name" value="Porin_Euk/Tom40"/>
</dbReference>
<dbReference type="GO" id="GO:0006811">
    <property type="term" value="P:monoatomic ion transport"/>
    <property type="evidence" value="ECO:0007669"/>
    <property type="project" value="UniProtKB-KW"/>
</dbReference>
<dbReference type="InterPro" id="IPR037930">
    <property type="entry name" value="Tom40"/>
</dbReference>
<gene>
    <name evidence="14" type="ORF">GTA08_BOTSDO01693</name>
</gene>
<evidence type="ECO:0000256" key="13">
    <source>
        <dbReference type="ARBA" id="ARBA00078731"/>
    </source>
</evidence>
<protein>
    <recommendedName>
        <fullName evidence="13">Translocase of outer membrane 40 kDa subunit</fullName>
    </recommendedName>
</protein>
<keyword evidence="4" id="KW-1134">Transmembrane beta strand</keyword>
<reference evidence="14" key="1">
    <citation type="submission" date="2020-04" db="EMBL/GenBank/DDBJ databases">
        <title>Genome Assembly and Annotation of Botryosphaeria dothidea sdau 11-99, a Latent Pathogen of Apple Fruit Ring Rot in China.</title>
        <authorList>
            <person name="Yu C."/>
            <person name="Diao Y."/>
            <person name="Lu Q."/>
            <person name="Zhao J."/>
            <person name="Cui S."/>
            <person name="Peng C."/>
            <person name="He B."/>
            <person name="Liu H."/>
        </authorList>
    </citation>
    <scope>NUCLEOTIDE SEQUENCE [LARGE SCALE GENOMIC DNA]</scope>
    <source>
        <strain evidence="14">Sdau11-99</strain>
    </source>
</reference>
<evidence type="ECO:0000256" key="4">
    <source>
        <dbReference type="ARBA" id="ARBA00022452"/>
    </source>
</evidence>
<sequence length="358" mass="38634">MASLEKADQQALDLLTNNGVFKKLQSYYTAYSDRREALGLSNPGTIDNISKEVQRDVFLNNLTFSGLRADLTKAFSVAPLFQVSHALSMGSQGLPPYAYAALYGSPKRKVFMQANIDNDFSLSGRFNYRWTNALVTKTSMQIAPGPGQSMLQLENDYTGEDFSASIKAMNPSILDGGLTGIFIGSYLQAVTKRLSLGLEGVWERAAMTHGPQCLVSYAARYKGDDWIASGQLLASGGVQGSYWRRLTEKVEAGVHVNLEFAPGMAQMMGAPSKDATTTIGAKYDFRASSFRAQIDSKGKLGCLLEKRVAPPVQVTFAGEIDHAKNQAKVGLGVSIEAADEDVMMQQEGAAASAPPPPF</sequence>
<keyword evidence="15" id="KW-1185">Reference proteome</keyword>
<keyword evidence="7" id="KW-0653">Protein transport</keyword>
<dbReference type="GO" id="GO:0005741">
    <property type="term" value="C:mitochondrial outer membrane"/>
    <property type="evidence" value="ECO:0007669"/>
    <property type="project" value="UniProtKB-SubCell"/>
</dbReference>
<dbReference type="InterPro" id="IPR023614">
    <property type="entry name" value="Porin_dom_sf"/>
</dbReference>
<dbReference type="GO" id="GO:0046930">
    <property type="term" value="C:pore complex"/>
    <property type="evidence" value="ECO:0007669"/>
    <property type="project" value="UniProtKB-KW"/>
</dbReference>
<comment type="subcellular location">
    <subcellularLocation>
        <location evidence="1">Mitochondrion outer membrane</location>
        <topology evidence="1">Multi-pass membrane protein</topology>
    </subcellularLocation>
</comment>
<evidence type="ECO:0000256" key="3">
    <source>
        <dbReference type="ARBA" id="ARBA00022448"/>
    </source>
</evidence>
<organism evidence="14 15">
    <name type="scientific">Botryosphaeria dothidea</name>
    <dbReference type="NCBI Taxonomy" id="55169"/>
    <lineage>
        <taxon>Eukaryota</taxon>
        <taxon>Fungi</taxon>
        <taxon>Dikarya</taxon>
        <taxon>Ascomycota</taxon>
        <taxon>Pezizomycotina</taxon>
        <taxon>Dothideomycetes</taxon>
        <taxon>Dothideomycetes incertae sedis</taxon>
        <taxon>Botryosphaeriales</taxon>
        <taxon>Botryosphaeriaceae</taxon>
        <taxon>Botryosphaeria</taxon>
    </lineage>
</organism>
<keyword evidence="9" id="KW-0626">Porin</keyword>
<dbReference type="PANTHER" id="PTHR10802">
    <property type="entry name" value="MITOCHONDRIAL IMPORT RECEPTOR SUBUNIT TOM40"/>
    <property type="match status" value="1"/>
</dbReference>
<keyword evidence="3" id="KW-0813">Transport</keyword>
<dbReference type="GO" id="GO:0008320">
    <property type="term" value="F:protein transmembrane transporter activity"/>
    <property type="evidence" value="ECO:0007669"/>
    <property type="project" value="InterPro"/>
</dbReference>
<name>A0A8H4JAB3_9PEZI</name>
<accession>A0A8H4JAB3</accession>
<dbReference type="FunFam" id="2.40.160.10:FF:000009">
    <property type="entry name" value="Mitochondrial import receptor subunit TOM40"/>
    <property type="match status" value="1"/>
</dbReference>
<evidence type="ECO:0000256" key="5">
    <source>
        <dbReference type="ARBA" id="ARBA00022692"/>
    </source>
</evidence>
<evidence type="ECO:0000256" key="9">
    <source>
        <dbReference type="ARBA" id="ARBA00023114"/>
    </source>
</evidence>
<evidence type="ECO:0000256" key="1">
    <source>
        <dbReference type="ARBA" id="ARBA00004374"/>
    </source>
</evidence>
<evidence type="ECO:0000256" key="6">
    <source>
        <dbReference type="ARBA" id="ARBA00022787"/>
    </source>
</evidence>
<evidence type="ECO:0000256" key="7">
    <source>
        <dbReference type="ARBA" id="ARBA00022927"/>
    </source>
</evidence>
<dbReference type="Pfam" id="PF01459">
    <property type="entry name" value="Porin_3"/>
    <property type="match status" value="1"/>
</dbReference>
<evidence type="ECO:0000313" key="15">
    <source>
        <dbReference type="Proteomes" id="UP000572817"/>
    </source>
</evidence>
<keyword evidence="14" id="KW-0675">Receptor</keyword>
<comment type="caution">
    <text evidence="14">The sequence shown here is derived from an EMBL/GenBank/DDBJ whole genome shotgun (WGS) entry which is preliminary data.</text>
</comment>
<dbReference type="OrthoDB" id="19656at2759"/>
<keyword evidence="6" id="KW-1000">Mitochondrion outer membrane</keyword>
<evidence type="ECO:0000256" key="10">
    <source>
        <dbReference type="ARBA" id="ARBA00023128"/>
    </source>
</evidence>
<keyword evidence="5" id="KW-0812">Transmembrane</keyword>
<evidence type="ECO:0000256" key="2">
    <source>
        <dbReference type="ARBA" id="ARBA00010510"/>
    </source>
</evidence>
<keyword evidence="11" id="KW-0472">Membrane</keyword>
<comment type="function">
    <text evidence="12">Channel-forming protein essential for import of protein precursors into mitochondria.</text>
</comment>
<keyword evidence="10" id="KW-0496">Mitochondrion</keyword>
<dbReference type="GO" id="GO:0030150">
    <property type="term" value="P:protein import into mitochondrial matrix"/>
    <property type="evidence" value="ECO:0007669"/>
    <property type="project" value="InterPro"/>
</dbReference>
<keyword evidence="8" id="KW-0406">Ion transport</keyword>
<dbReference type="GO" id="GO:0015288">
    <property type="term" value="F:porin activity"/>
    <property type="evidence" value="ECO:0007669"/>
    <property type="project" value="UniProtKB-KW"/>
</dbReference>
<dbReference type="AlphaFoldDB" id="A0A8H4JAB3"/>
<evidence type="ECO:0000256" key="12">
    <source>
        <dbReference type="ARBA" id="ARBA00053390"/>
    </source>
</evidence>
<evidence type="ECO:0000313" key="14">
    <source>
        <dbReference type="EMBL" id="KAF4314647.1"/>
    </source>
</evidence>
<comment type="similarity">
    <text evidence="2">Belongs to the Tom40 family.</text>
</comment>
<dbReference type="Proteomes" id="UP000572817">
    <property type="component" value="Unassembled WGS sequence"/>
</dbReference>
<evidence type="ECO:0000256" key="11">
    <source>
        <dbReference type="ARBA" id="ARBA00023136"/>
    </source>
</evidence>
<dbReference type="EMBL" id="WWBZ02000001">
    <property type="protein sequence ID" value="KAF4314647.1"/>
    <property type="molecule type" value="Genomic_DNA"/>
</dbReference>
<dbReference type="Gene3D" id="2.40.160.10">
    <property type="entry name" value="Porin"/>
    <property type="match status" value="1"/>
</dbReference>